<name>A0A0R1WDI2_9LACO</name>
<keyword evidence="1" id="KW-0472">Membrane</keyword>
<evidence type="ECO:0000313" key="2">
    <source>
        <dbReference type="EMBL" id="KRM15927.1"/>
    </source>
</evidence>
<sequence>MNIAIGFIIGVICYWLVRIPAQSILNHNKNRKIKVPSHPKPLPKLEEQDDNPVVIKVILETGGFAFREESKPVATIYRKSRLIEVATMNESMVFSFDNIECLDYRVNARIYWED</sequence>
<protein>
    <submittedName>
        <fullName evidence="2">Uncharacterized protein</fullName>
    </submittedName>
</protein>
<dbReference type="AlphaFoldDB" id="A0A0R1WDI2"/>
<dbReference type="EMBL" id="AZFV01000018">
    <property type="protein sequence ID" value="KRM15927.1"/>
    <property type="molecule type" value="Genomic_DNA"/>
</dbReference>
<dbReference type="PATRIC" id="fig|1423774.3.peg.852"/>
<reference evidence="2 3" key="1">
    <citation type="journal article" date="2015" name="Genome Announc.">
        <title>Expanding the biotechnology potential of lactobacilli through comparative genomics of 213 strains and associated genera.</title>
        <authorList>
            <person name="Sun Z."/>
            <person name="Harris H.M."/>
            <person name="McCann A."/>
            <person name="Guo C."/>
            <person name="Argimon S."/>
            <person name="Zhang W."/>
            <person name="Yang X."/>
            <person name="Jeffery I.B."/>
            <person name="Cooney J.C."/>
            <person name="Kagawa T.F."/>
            <person name="Liu W."/>
            <person name="Song Y."/>
            <person name="Salvetti E."/>
            <person name="Wrobel A."/>
            <person name="Rasinkangas P."/>
            <person name="Parkhill J."/>
            <person name="Rea M.C."/>
            <person name="O'Sullivan O."/>
            <person name="Ritari J."/>
            <person name="Douillard F.P."/>
            <person name="Paul Ross R."/>
            <person name="Yang R."/>
            <person name="Briner A.E."/>
            <person name="Felis G.E."/>
            <person name="de Vos W.M."/>
            <person name="Barrangou R."/>
            <person name="Klaenhammer T.R."/>
            <person name="Caufield P.W."/>
            <person name="Cui Y."/>
            <person name="Zhang H."/>
            <person name="O'Toole P.W."/>
        </authorList>
    </citation>
    <scope>NUCLEOTIDE SEQUENCE [LARGE SCALE GENOMIC DNA]</scope>
    <source>
        <strain evidence="2 3">DSM 16982</strain>
    </source>
</reference>
<evidence type="ECO:0000313" key="3">
    <source>
        <dbReference type="Proteomes" id="UP000051302"/>
    </source>
</evidence>
<feature type="transmembrane region" description="Helical" evidence="1">
    <location>
        <begin position="6"/>
        <end position="25"/>
    </location>
</feature>
<dbReference type="RefSeq" id="WP_057892391.1">
    <property type="nucleotide sequence ID" value="NZ_AZFV01000018.1"/>
</dbReference>
<dbReference type="Proteomes" id="UP000051302">
    <property type="component" value="Unassembled WGS sequence"/>
</dbReference>
<gene>
    <name evidence="2" type="ORF">FD31_GL000822</name>
</gene>
<accession>A0A0R1WDI2</accession>
<organism evidence="2 3">
    <name type="scientific">Companilactobacillus nantensis DSM 16982</name>
    <dbReference type="NCBI Taxonomy" id="1423774"/>
    <lineage>
        <taxon>Bacteria</taxon>
        <taxon>Bacillati</taxon>
        <taxon>Bacillota</taxon>
        <taxon>Bacilli</taxon>
        <taxon>Lactobacillales</taxon>
        <taxon>Lactobacillaceae</taxon>
        <taxon>Companilactobacillus</taxon>
    </lineage>
</organism>
<comment type="caution">
    <text evidence="2">The sequence shown here is derived from an EMBL/GenBank/DDBJ whole genome shotgun (WGS) entry which is preliminary data.</text>
</comment>
<keyword evidence="3" id="KW-1185">Reference proteome</keyword>
<keyword evidence="1" id="KW-1133">Transmembrane helix</keyword>
<evidence type="ECO:0000256" key="1">
    <source>
        <dbReference type="SAM" id="Phobius"/>
    </source>
</evidence>
<proteinExistence type="predicted"/>
<keyword evidence="1" id="KW-0812">Transmembrane</keyword>